<dbReference type="EMBL" id="WEIK01000017">
    <property type="protein sequence ID" value="MVF51270.1"/>
    <property type="molecule type" value="Genomic_DNA"/>
</dbReference>
<dbReference type="InterPro" id="IPR010982">
    <property type="entry name" value="Lambda_DNA-bd_dom_sf"/>
</dbReference>
<name>A0A3G2HID5_9PSED</name>
<dbReference type="GeneID" id="49869515"/>
<sequence length="153" mass="16988">MSLRYSFAAVLRLLRHQKGLTQSDISNTVAQSHVSQLESAKTTATIDVSCELARAMRMQPGSLITLALACYGQRTPRELLTDVLAELEELELADVVLNHQQQPTKTPAMIDAERKRDAIRALKREGATQAEAARQLGLPEATLRRLWHQVSDS</sequence>
<reference evidence="3" key="2">
    <citation type="submission" date="2016-02" db="EMBL/GenBank/DDBJ databases">
        <authorList>
            <person name="Kaur G."/>
            <person name="Nair G.R."/>
            <person name="Mayilraj S."/>
        </authorList>
    </citation>
    <scope>NUCLEOTIDE SEQUENCE</scope>
    <source>
        <strain evidence="3">CD10_2</strain>
    </source>
</reference>
<dbReference type="PROSITE" id="PS50943">
    <property type="entry name" value="HTH_CROC1"/>
    <property type="match status" value="1"/>
</dbReference>
<reference evidence="4" key="1">
    <citation type="submission" date="2016-02" db="EMBL/GenBank/DDBJ databases">
        <title>Dietzia cinnamea strain CD11_5 genome sequencing and assembly.</title>
        <authorList>
            <person name="Kaur G."/>
            <person name="Nair G.R."/>
            <person name="Mayilraj S."/>
        </authorList>
    </citation>
    <scope>NUCLEOTIDE SEQUENCE [LARGE SCALE GENOMIC DNA]</scope>
    <source>
        <strain evidence="4">CD10_2</strain>
    </source>
</reference>
<comment type="caution">
    <text evidence="2">The sequence shown here is derived from an EMBL/GenBank/DDBJ whole genome shotgun (WGS) entry which is preliminary data.</text>
</comment>
<evidence type="ECO:0000259" key="1">
    <source>
        <dbReference type="PROSITE" id="PS50943"/>
    </source>
</evidence>
<organism evidence="2 5">
    <name type="scientific">Pseudomonas monteilii</name>
    <dbReference type="NCBI Taxonomy" id="76759"/>
    <lineage>
        <taxon>Bacteria</taxon>
        <taxon>Pseudomonadati</taxon>
        <taxon>Pseudomonadota</taxon>
        <taxon>Gammaproteobacteria</taxon>
        <taxon>Pseudomonadales</taxon>
        <taxon>Pseudomonadaceae</taxon>
        <taxon>Pseudomonas</taxon>
    </lineage>
</organism>
<gene>
    <name evidence="3" type="ORF">AYJ70_15410</name>
    <name evidence="2" type="ORF">F9Z43_18555</name>
</gene>
<evidence type="ECO:0000313" key="5">
    <source>
        <dbReference type="Proteomes" id="UP000440965"/>
    </source>
</evidence>
<evidence type="ECO:0000313" key="3">
    <source>
        <dbReference type="EMBL" id="OAH47662.1"/>
    </source>
</evidence>
<dbReference type="SMART" id="SM00530">
    <property type="entry name" value="HTH_XRE"/>
    <property type="match status" value="1"/>
</dbReference>
<dbReference type="EMBL" id="LSTU01000045">
    <property type="protein sequence ID" value="OAH47662.1"/>
    <property type="molecule type" value="Genomic_DNA"/>
</dbReference>
<dbReference type="AlphaFoldDB" id="A0A3G2HID5"/>
<evidence type="ECO:0000313" key="2">
    <source>
        <dbReference type="EMBL" id="MVF51270.1"/>
    </source>
</evidence>
<proteinExistence type="predicted"/>
<dbReference type="Gene3D" id="1.10.260.40">
    <property type="entry name" value="lambda repressor-like DNA-binding domains"/>
    <property type="match status" value="1"/>
</dbReference>
<dbReference type="SUPFAM" id="SSF47413">
    <property type="entry name" value="lambda repressor-like DNA-binding domains"/>
    <property type="match status" value="1"/>
</dbReference>
<keyword evidence="3" id="KW-0238">DNA-binding</keyword>
<protein>
    <submittedName>
        <fullName evidence="3">DNA-binding protein</fullName>
    </submittedName>
    <submittedName>
        <fullName evidence="2">Transcriptional regulator</fullName>
    </submittedName>
</protein>
<dbReference type="Proteomes" id="UP000077242">
    <property type="component" value="Unassembled WGS sequence"/>
</dbReference>
<dbReference type="CDD" id="cd00093">
    <property type="entry name" value="HTH_XRE"/>
    <property type="match status" value="1"/>
</dbReference>
<dbReference type="GO" id="GO:0003677">
    <property type="term" value="F:DNA binding"/>
    <property type="evidence" value="ECO:0007669"/>
    <property type="project" value="UniProtKB-KW"/>
</dbReference>
<dbReference type="Proteomes" id="UP000440965">
    <property type="component" value="Unassembled WGS sequence"/>
</dbReference>
<evidence type="ECO:0000313" key="4">
    <source>
        <dbReference type="Proteomes" id="UP000077242"/>
    </source>
</evidence>
<dbReference type="RefSeq" id="WP_016711402.1">
    <property type="nucleotide sequence ID" value="NZ_CP022562.1"/>
</dbReference>
<feature type="domain" description="HTH cro/C1-type" evidence="1">
    <location>
        <begin position="11"/>
        <end position="63"/>
    </location>
</feature>
<dbReference type="InterPro" id="IPR001387">
    <property type="entry name" value="Cro/C1-type_HTH"/>
</dbReference>
<accession>A0A3G2HID5</accession>
<reference evidence="2 5" key="3">
    <citation type="submission" date="2019-10" db="EMBL/GenBank/DDBJ databases">
        <title>XDR Pseudomonas monteilii producing IMP-16 from LCR.</title>
        <authorList>
            <person name="Ballaben A."/>
            <person name="Doi Y."/>
        </authorList>
    </citation>
    <scope>NUCLEOTIDE SEQUENCE [LARGE SCALE GENOMIC DNA]</scope>
    <source>
        <strain evidence="2 5">597/14</strain>
    </source>
</reference>